<dbReference type="Pfam" id="PF01734">
    <property type="entry name" value="Patatin"/>
    <property type="match status" value="1"/>
</dbReference>
<dbReference type="GO" id="GO:0016020">
    <property type="term" value="C:membrane"/>
    <property type="evidence" value="ECO:0007669"/>
    <property type="project" value="TreeGrafter"/>
</dbReference>
<keyword evidence="1" id="KW-0443">Lipid metabolism</keyword>
<feature type="domain" description="PNPLA" evidence="2">
    <location>
        <begin position="42"/>
        <end position="246"/>
    </location>
</feature>
<organism evidence="3">
    <name type="scientific">mine drainage metagenome</name>
    <dbReference type="NCBI Taxonomy" id="410659"/>
    <lineage>
        <taxon>unclassified sequences</taxon>
        <taxon>metagenomes</taxon>
        <taxon>ecological metagenomes</taxon>
    </lineage>
</organism>
<dbReference type="SUPFAM" id="SSF52151">
    <property type="entry name" value="FabD/lysophospholipase-like"/>
    <property type="match status" value="1"/>
</dbReference>
<dbReference type="PROSITE" id="PS51635">
    <property type="entry name" value="PNPLA"/>
    <property type="match status" value="1"/>
</dbReference>
<dbReference type="PANTHER" id="PTHR12406">
    <property type="entry name" value="CALCIUM-INDEPENDENT PHOSPHOLIPASE A2 IPLA2 -RELATED"/>
    <property type="match status" value="1"/>
</dbReference>
<dbReference type="GO" id="GO:0055088">
    <property type="term" value="P:lipid homeostasis"/>
    <property type="evidence" value="ECO:0007669"/>
    <property type="project" value="TreeGrafter"/>
</dbReference>
<reference evidence="3" key="1">
    <citation type="submission" date="2016-10" db="EMBL/GenBank/DDBJ databases">
        <title>Sequence of Gallionella enrichment culture.</title>
        <authorList>
            <person name="Poehlein A."/>
            <person name="Muehling M."/>
            <person name="Daniel R."/>
        </authorList>
    </citation>
    <scope>NUCLEOTIDE SEQUENCE</scope>
</reference>
<dbReference type="GO" id="GO:0005737">
    <property type="term" value="C:cytoplasm"/>
    <property type="evidence" value="ECO:0007669"/>
    <property type="project" value="TreeGrafter"/>
</dbReference>
<dbReference type="InterPro" id="IPR033562">
    <property type="entry name" value="PLPL"/>
</dbReference>
<dbReference type="InterPro" id="IPR016035">
    <property type="entry name" value="Acyl_Trfase/lysoPLipase"/>
</dbReference>
<accession>A0A1J5R7T0</accession>
<dbReference type="Gene3D" id="3.40.1090.10">
    <property type="entry name" value="Cytosolic phospholipase A2 catalytic domain"/>
    <property type="match status" value="1"/>
</dbReference>
<sequence>MPTATLISPPIDTPRPASAATVAVHDPAAQRARAALAAFAQAVFAGGGNRCWWQAGVWDVLHPAGLAPRAIAGVSAGAATACMLLAGRGTPALAHYLEVTTGLRRNFQPERWLRGERAFPHAAIYHAALLRLLDADALRRLRTQAPVYVQVARPPRWLPVPAALVVGALVYQFDKKVRRALHPEAARTLGFRAEVLRAQDCATPEALADLLLASSCTPPFTPALRLHGRAVLDGGMVDNVPVDALPTPAAPTLVLLTRRYPRPLPRADARVYLQPSRPIPVSSWDYTDAPGIRAALELGRDDASALLERLRRDGADAWLD</sequence>
<evidence type="ECO:0000313" key="3">
    <source>
        <dbReference type="EMBL" id="OIQ84213.1"/>
    </source>
</evidence>
<protein>
    <submittedName>
        <fullName evidence="3">Patatin-like phospholipase</fullName>
    </submittedName>
</protein>
<gene>
    <name evidence="3" type="ORF">GALL_339690</name>
</gene>
<comment type="caution">
    <text evidence="3">The sequence shown here is derived from an EMBL/GenBank/DDBJ whole genome shotgun (WGS) entry which is preliminary data.</text>
</comment>
<dbReference type="GO" id="GO:0004806">
    <property type="term" value="F:triacylglycerol lipase activity"/>
    <property type="evidence" value="ECO:0007669"/>
    <property type="project" value="TreeGrafter"/>
</dbReference>
<dbReference type="AlphaFoldDB" id="A0A1J5R7T0"/>
<dbReference type="EMBL" id="MLJW01000636">
    <property type="protein sequence ID" value="OIQ84213.1"/>
    <property type="molecule type" value="Genomic_DNA"/>
</dbReference>
<evidence type="ECO:0000256" key="1">
    <source>
        <dbReference type="ARBA" id="ARBA00023098"/>
    </source>
</evidence>
<dbReference type="GO" id="GO:0005811">
    <property type="term" value="C:lipid droplet"/>
    <property type="evidence" value="ECO:0007669"/>
    <property type="project" value="TreeGrafter"/>
</dbReference>
<evidence type="ECO:0000259" key="2">
    <source>
        <dbReference type="PROSITE" id="PS51635"/>
    </source>
</evidence>
<proteinExistence type="predicted"/>
<name>A0A1J5R7T0_9ZZZZ</name>
<dbReference type="InterPro" id="IPR002641">
    <property type="entry name" value="PNPLA_dom"/>
</dbReference>
<dbReference type="GO" id="GO:0019433">
    <property type="term" value="P:triglyceride catabolic process"/>
    <property type="evidence" value="ECO:0007669"/>
    <property type="project" value="TreeGrafter"/>
</dbReference>
<dbReference type="PANTHER" id="PTHR12406:SF7">
    <property type="entry name" value="PATATIN-LIKE PHOSPHOLIPASE DOMAIN-CONTAINING PROTEIN 4"/>
    <property type="match status" value="1"/>
</dbReference>